<dbReference type="GeneID" id="23613643"/>
<evidence type="ECO:0000313" key="3">
    <source>
        <dbReference type="Proteomes" id="UP000028924"/>
    </source>
</evidence>
<dbReference type="KEGG" id="apro:F751_2252"/>
<accession>A0A087SMP2</accession>
<protein>
    <submittedName>
        <fullName evidence="2">Uncharacterized protein</fullName>
    </submittedName>
</protein>
<dbReference type="Proteomes" id="UP000028924">
    <property type="component" value="Unassembled WGS sequence"/>
</dbReference>
<evidence type="ECO:0000313" key="2">
    <source>
        <dbReference type="EMBL" id="KFM26996.1"/>
    </source>
</evidence>
<dbReference type="AlphaFoldDB" id="A0A087SMP2"/>
<name>A0A087SMP2_AUXPR</name>
<evidence type="ECO:0000256" key="1">
    <source>
        <dbReference type="SAM" id="MobiDB-lite"/>
    </source>
</evidence>
<gene>
    <name evidence="2" type="ORF">F751_2252</name>
</gene>
<proteinExistence type="predicted"/>
<reference evidence="2 3" key="1">
    <citation type="journal article" date="2014" name="BMC Genomics">
        <title>Oil accumulation mechanisms of the oleaginous microalga Chlorella protothecoides revealed through its genome, transcriptomes, and proteomes.</title>
        <authorList>
            <person name="Gao C."/>
            <person name="Wang Y."/>
            <person name="Shen Y."/>
            <person name="Yan D."/>
            <person name="He X."/>
            <person name="Dai J."/>
            <person name="Wu Q."/>
        </authorList>
    </citation>
    <scope>NUCLEOTIDE SEQUENCE [LARGE SCALE GENOMIC DNA]</scope>
    <source>
        <strain evidence="2 3">0710</strain>
    </source>
</reference>
<organism evidence="2 3">
    <name type="scientific">Auxenochlorella protothecoides</name>
    <name type="common">Green microalga</name>
    <name type="synonym">Chlorella protothecoides</name>
    <dbReference type="NCBI Taxonomy" id="3075"/>
    <lineage>
        <taxon>Eukaryota</taxon>
        <taxon>Viridiplantae</taxon>
        <taxon>Chlorophyta</taxon>
        <taxon>core chlorophytes</taxon>
        <taxon>Trebouxiophyceae</taxon>
        <taxon>Chlorellales</taxon>
        <taxon>Chlorellaceae</taxon>
        <taxon>Auxenochlorella</taxon>
    </lineage>
</organism>
<dbReference type="RefSeq" id="XP_011399952.1">
    <property type="nucleotide sequence ID" value="XM_011401650.1"/>
</dbReference>
<keyword evidence="3" id="KW-1185">Reference proteome</keyword>
<feature type="region of interest" description="Disordered" evidence="1">
    <location>
        <begin position="49"/>
        <end position="81"/>
    </location>
</feature>
<sequence length="81" mass="8962">MGRATPETSSGPEWPARAYTLVHAHAPCCRVWPDPMRWMRVPSTMWRQPRREMQPVRSLGTPAHPGGPSPSPSPATSVVSF</sequence>
<dbReference type="EMBL" id="KL662139">
    <property type="protein sequence ID" value="KFM26996.1"/>
    <property type="molecule type" value="Genomic_DNA"/>
</dbReference>